<dbReference type="PANTHER" id="PTHR38886:SF1">
    <property type="entry name" value="NACHT-NTPASE AND P-LOOP NTPASES N-TERMINAL DOMAIN-CONTAINING PROTEIN"/>
    <property type="match status" value="1"/>
</dbReference>
<dbReference type="OrthoDB" id="3045089at2759"/>
<proteinExistence type="predicted"/>
<dbReference type="GeneID" id="36583915"/>
<organism evidence="2 3">
    <name type="scientific">Hyaloscypha bicolor E</name>
    <dbReference type="NCBI Taxonomy" id="1095630"/>
    <lineage>
        <taxon>Eukaryota</taxon>
        <taxon>Fungi</taxon>
        <taxon>Dikarya</taxon>
        <taxon>Ascomycota</taxon>
        <taxon>Pezizomycotina</taxon>
        <taxon>Leotiomycetes</taxon>
        <taxon>Helotiales</taxon>
        <taxon>Hyaloscyphaceae</taxon>
        <taxon>Hyaloscypha</taxon>
        <taxon>Hyaloscypha bicolor</taxon>
    </lineage>
</organism>
<dbReference type="PANTHER" id="PTHR38886">
    <property type="entry name" value="SESA DOMAIN-CONTAINING PROTEIN"/>
    <property type="match status" value="1"/>
</dbReference>
<evidence type="ECO:0000313" key="2">
    <source>
        <dbReference type="EMBL" id="PMD53239.1"/>
    </source>
</evidence>
<evidence type="ECO:0000259" key="1">
    <source>
        <dbReference type="Pfam" id="PF22893"/>
    </source>
</evidence>
<dbReference type="InterPro" id="IPR054464">
    <property type="entry name" value="ULD_fung"/>
</dbReference>
<sequence>MSFGFSVGDFLAAGELIFKVSCALHEAGGSAQQYRQVDLQLNSLKFALNEVDKLDPPQDLEATGNSIKAAALSCQLPLKQFLASIEPYDRSLGIGQSSGAIKDAARKIRWVATKKDDAVGKLRGELAGYVGSINMLLVEKLGLVIGGIESRIADETYLICDEVKNSQQQASRVVQVFENKITTTFGDFLQSLGKISEVACNTYSTTLRCYNLLLSLQTNISVASTAHTWLQSRMRVEDPFGIPFPVPTEYDYAMLEAVIRARFREGKGKDLVAHDQWELFDTSNPSISINSNKWQFFPGMKITMAMILPRFNSEMRCPRPGCHSTTYLEAPGGGMLW</sequence>
<protein>
    <recommendedName>
        <fullName evidence="1">Ubiquitin-like domain-containing protein</fullName>
    </recommendedName>
</protein>
<dbReference type="AlphaFoldDB" id="A0A2J6SR79"/>
<dbReference type="EMBL" id="KZ613887">
    <property type="protein sequence ID" value="PMD53239.1"/>
    <property type="molecule type" value="Genomic_DNA"/>
</dbReference>
<dbReference type="Pfam" id="PF22893">
    <property type="entry name" value="ULD_2"/>
    <property type="match status" value="1"/>
</dbReference>
<gene>
    <name evidence="2" type="ORF">K444DRAFT_541923</name>
</gene>
<reference evidence="2 3" key="1">
    <citation type="submission" date="2016-04" db="EMBL/GenBank/DDBJ databases">
        <title>A degradative enzymes factory behind the ericoid mycorrhizal symbiosis.</title>
        <authorList>
            <consortium name="DOE Joint Genome Institute"/>
            <person name="Martino E."/>
            <person name="Morin E."/>
            <person name="Grelet G."/>
            <person name="Kuo A."/>
            <person name="Kohler A."/>
            <person name="Daghino S."/>
            <person name="Barry K."/>
            <person name="Choi C."/>
            <person name="Cichocki N."/>
            <person name="Clum A."/>
            <person name="Copeland A."/>
            <person name="Hainaut M."/>
            <person name="Haridas S."/>
            <person name="Labutti K."/>
            <person name="Lindquist E."/>
            <person name="Lipzen A."/>
            <person name="Khouja H.-R."/>
            <person name="Murat C."/>
            <person name="Ohm R."/>
            <person name="Olson A."/>
            <person name="Spatafora J."/>
            <person name="Veneault-Fourrey C."/>
            <person name="Henrissat B."/>
            <person name="Grigoriev I."/>
            <person name="Martin F."/>
            <person name="Perotto S."/>
        </authorList>
    </citation>
    <scope>NUCLEOTIDE SEQUENCE [LARGE SCALE GENOMIC DNA]</scope>
    <source>
        <strain evidence="2 3">E</strain>
    </source>
</reference>
<evidence type="ECO:0000313" key="3">
    <source>
        <dbReference type="Proteomes" id="UP000235371"/>
    </source>
</evidence>
<name>A0A2J6SR79_9HELO</name>
<dbReference type="InParanoid" id="A0A2J6SR79"/>
<dbReference type="RefSeq" id="XP_024730143.1">
    <property type="nucleotide sequence ID" value="XM_024875836.1"/>
</dbReference>
<dbReference type="Proteomes" id="UP000235371">
    <property type="component" value="Unassembled WGS sequence"/>
</dbReference>
<feature type="domain" description="Ubiquitin-like" evidence="1">
    <location>
        <begin position="233"/>
        <end position="308"/>
    </location>
</feature>
<accession>A0A2J6SR79</accession>
<keyword evidence="3" id="KW-1185">Reference proteome</keyword>